<dbReference type="AlphaFoldDB" id="A0A7C8I5E2"/>
<feature type="compositionally biased region" description="Gly residues" evidence="1">
    <location>
        <begin position="414"/>
        <end position="423"/>
    </location>
</feature>
<evidence type="ECO:0000313" key="2">
    <source>
        <dbReference type="EMBL" id="KAF2868591.1"/>
    </source>
</evidence>
<feature type="compositionally biased region" description="Low complexity" evidence="1">
    <location>
        <begin position="620"/>
        <end position="646"/>
    </location>
</feature>
<feature type="region of interest" description="Disordered" evidence="1">
    <location>
        <begin position="79"/>
        <end position="107"/>
    </location>
</feature>
<proteinExistence type="predicted"/>
<feature type="region of interest" description="Disordered" evidence="1">
    <location>
        <begin position="229"/>
        <end position="277"/>
    </location>
</feature>
<gene>
    <name evidence="2" type="ORF">BDV95DRAFT_609512</name>
</gene>
<dbReference type="EMBL" id="JAADJZ010000018">
    <property type="protein sequence ID" value="KAF2868591.1"/>
    <property type="molecule type" value="Genomic_DNA"/>
</dbReference>
<dbReference type="Proteomes" id="UP000481861">
    <property type="component" value="Unassembled WGS sequence"/>
</dbReference>
<feature type="region of interest" description="Disordered" evidence="1">
    <location>
        <begin position="412"/>
        <end position="703"/>
    </location>
</feature>
<feature type="compositionally biased region" description="Low complexity" evidence="1">
    <location>
        <begin position="577"/>
        <end position="604"/>
    </location>
</feature>
<reference evidence="2 3" key="1">
    <citation type="submission" date="2020-01" db="EMBL/GenBank/DDBJ databases">
        <authorList>
            <consortium name="DOE Joint Genome Institute"/>
            <person name="Haridas S."/>
            <person name="Albert R."/>
            <person name="Binder M."/>
            <person name="Bloem J."/>
            <person name="Labutti K."/>
            <person name="Salamov A."/>
            <person name="Andreopoulos B."/>
            <person name="Baker S.E."/>
            <person name="Barry K."/>
            <person name="Bills G."/>
            <person name="Bluhm B.H."/>
            <person name="Cannon C."/>
            <person name="Castanera R."/>
            <person name="Culley D.E."/>
            <person name="Daum C."/>
            <person name="Ezra D."/>
            <person name="Gonzalez J.B."/>
            <person name="Henrissat B."/>
            <person name="Kuo A."/>
            <person name="Liang C."/>
            <person name="Lipzen A."/>
            <person name="Lutzoni F."/>
            <person name="Magnuson J."/>
            <person name="Mondo S."/>
            <person name="Nolan M."/>
            <person name="Ohm R."/>
            <person name="Pangilinan J."/>
            <person name="Park H.-J.H."/>
            <person name="Ramirez L."/>
            <person name="Alfaro M."/>
            <person name="Sun H."/>
            <person name="Tritt A."/>
            <person name="Yoshinaga Y."/>
            <person name="Zwiers L.-H.L."/>
            <person name="Turgeon B.G."/>
            <person name="Goodwin S.B."/>
            <person name="Spatafora J.W."/>
            <person name="Crous P.W."/>
            <person name="Grigoriev I.V."/>
        </authorList>
    </citation>
    <scope>NUCLEOTIDE SEQUENCE [LARGE SCALE GENOMIC DNA]</scope>
    <source>
        <strain evidence="2 3">CBS 611.86</strain>
    </source>
</reference>
<sequence>MQSQQQMAGMVAMNANAGPLDGTPIMGNVPRPRHLQTPTPHRDQDVRDQLNTYIYDYFLRNKHTRLARMMVECDLKMSVNHPPATKNENGRSVNGVDAMDQDSQDDLPPPRIPTNQASENSFLYDWWCQFWDIYRAARPGAEPPSNKHTQYIQYTRNVTQFQNEQRNQRMLMNNMGPNQYQTMMRAMPNGVGGPKELQRVAAINRNPGNANPMANMSQMNKQAIISAQMQRDGSEMGMNGQRPQSPGSAENAASPNKRPRVEGNHLSNPLMGVGGASLGHANHMLPAGGMNPGNMPGNQFNNEFAQQAQNGQQKSIEVYAHSQAHHETEFLSNHALAQGMNVQGSPMNQQGLDGHAEIFAGNRPQPAMVAAGAPGQPQGNHALQDYQMQLMLLEQQNKKRLLMARQEQDNVGLHGQGAVGGPAGFPQSMSPQGSRAGPSPNPTDQMKRGTPKMNQQGPPGSPMPDPTMQQQRNSPAPNMNFDPSQMPPGMPPQFAYGQMPQTPMMRPPSSHPGFNGQQLTPQQMEMMRQNGALQNGVWRGPPQPGMMPNQAQQMGPMGNNPQMPQQRGQMPPPPAPANEQPRAQEPSPSQSNQAPPTPNQTNKPNPKKKGTKDNKKPAKSKGAAAAQAASNGDEAATPTPSTPVTPMHASSFAKNGQQPAQGAQPQPATVPQPPPMDNGGPPFGSSLDNDPNSDFGPGFLDASDTLENFDFDSFLHVGDDPTGFSSLGVDFGFGDGLEAGADQ</sequence>
<dbReference type="OrthoDB" id="5600002at2759"/>
<feature type="compositionally biased region" description="Polar residues" evidence="1">
    <location>
        <begin position="467"/>
        <end position="483"/>
    </location>
</feature>
<name>A0A7C8I5E2_9PLEO</name>
<keyword evidence="3" id="KW-1185">Reference proteome</keyword>
<feature type="compositionally biased region" description="Low complexity" evidence="1">
    <location>
        <begin position="657"/>
        <end position="667"/>
    </location>
</feature>
<evidence type="ECO:0000313" key="3">
    <source>
        <dbReference type="Proteomes" id="UP000481861"/>
    </source>
</evidence>
<accession>A0A7C8I5E2</accession>
<feature type="compositionally biased region" description="Polar residues" evidence="1">
    <location>
        <begin position="241"/>
        <end position="254"/>
    </location>
</feature>
<feature type="compositionally biased region" description="Low complexity" evidence="1">
    <location>
        <begin position="558"/>
        <end position="569"/>
    </location>
</feature>
<organism evidence="2 3">
    <name type="scientific">Massariosphaeria phaeospora</name>
    <dbReference type="NCBI Taxonomy" id="100035"/>
    <lineage>
        <taxon>Eukaryota</taxon>
        <taxon>Fungi</taxon>
        <taxon>Dikarya</taxon>
        <taxon>Ascomycota</taxon>
        <taxon>Pezizomycotina</taxon>
        <taxon>Dothideomycetes</taxon>
        <taxon>Pleosporomycetidae</taxon>
        <taxon>Pleosporales</taxon>
        <taxon>Pleosporales incertae sedis</taxon>
        <taxon>Massariosphaeria</taxon>
    </lineage>
</organism>
<comment type="caution">
    <text evidence="2">The sequence shown here is derived from an EMBL/GenBank/DDBJ whole genome shotgun (WGS) entry which is preliminary data.</text>
</comment>
<evidence type="ECO:0008006" key="4">
    <source>
        <dbReference type="Google" id="ProtNLM"/>
    </source>
</evidence>
<evidence type="ECO:0000256" key="1">
    <source>
        <dbReference type="SAM" id="MobiDB-lite"/>
    </source>
</evidence>
<protein>
    <recommendedName>
        <fullName evidence="4">LisH domain-containing protein</fullName>
    </recommendedName>
</protein>